<dbReference type="AlphaFoldDB" id="A0A1Y2T0Y0"/>
<evidence type="ECO:0000313" key="1">
    <source>
        <dbReference type="EMBL" id="OTA40151.1"/>
    </source>
</evidence>
<name>A0A1Y2T0Y0_SYMTR</name>
<dbReference type="Gene3D" id="1.20.1250.30">
    <property type="match status" value="1"/>
</dbReference>
<dbReference type="EMBL" id="LWLV01002599">
    <property type="protein sequence ID" value="OTA40151.1"/>
    <property type="molecule type" value="Genomic_DNA"/>
</dbReference>
<accession>A0A1Y2T0Y0</accession>
<dbReference type="SUPFAM" id="SSF109604">
    <property type="entry name" value="HD-domain/PDEase-like"/>
    <property type="match status" value="1"/>
</dbReference>
<organism evidence="1 2">
    <name type="scientific">Symbiobacterium thermophilum</name>
    <dbReference type="NCBI Taxonomy" id="2734"/>
    <lineage>
        <taxon>Bacteria</taxon>
        <taxon>Bacillati</taxon>
        <taxon>Bacillota</taxon>
        <taxon>Clostridia</taxon>
        <taxon>Eubacteriales</taxon>
        <taxon>Symbiobacteriaceae</taxon>
        <taxon>Symbiobacterium</taxon>
    </lineage>
</organism>
<proteinExistence type="predicted"/>
<gene>
    <name evidence="1" type="ORF">A6D92_22720</name>
</gene>
<dbReference type="Proteomes" id="UP000194267">
    <property type="component" value="Unassembled WGS sequence"/>
</dbReference>
<evidence type="ECO:0000313" key="2">
    <source>
        <dbReference type="Proteomes" id="UP000194267"/>
    </source>
</evidence>
<reference evidence="2" key="1">
    <citation type="submission" date="2016-04" db="EMBL/GenBank/DDBJ databases">
        <authorList>
            <person name="Antunes L.P."/>
            <person name="Martins L.F."/>
            <person name="Pereira R.V."/>
            <person name="Thomas A.M."/>
            <person name="Barbosa D."/>
            <person name="Nascimento L."/>
            <person name="Silva G.M."/>
            <person name="Condomitti G.W."/>
            <person name="Digiampietri L.A."/>
            <person name="Lombardi K.C."/>
            <person name="Ramos P.L."/>
            <person name="Quaggio R.B."/>
            <person name="Oliveira J.C."/>
            <person name="Pascon R.C."/>
            <person name="Cruz J.B."/>
            <person name="Silva A.M."/>
            <person name="Setubal J.C."/>
        </authorList>
    </citation>
    <scope>NUCLEOTIDE SEQUENCE [LARGE SCALE GENOMIC DNA]</scope>
</reference>
<sequence>MYWNVYFHKATRSSEVLLELALRRAVALVRGGEQAALGFLPPALEPVLAGEELSLDQYVALDETDVLYAIKRWTAAPDPVLADLSGRFLHRRLFAGIRLDGGLDPEQEEGVRRALRAAGFDPDYYYQIDRAASATYQYYVAQDAGPTPIKILLSWTDPPQLREVTEVSQVLRGIATQPVSRSFLFVPREAAEGVRAALLR</sequence>
<protein>
    <submittedName>
        <fullName evidence="1">Uncharacterized protein</fullName>
    </submittedName>
</protein>
<comment type="caution">
    <text evidence="1">The sequence shown here is derived from an EMBL/GenBank/DDBJ whole genome shotgun (WGS) entry which is preliminary data.</text>
</comment>